<protein>
    <submittedName>
        <fullName evidence="7">TIGR02680 family protein</fullName>
    </submittedName>
</protein>
<reference evidence="8" key="1">
    <citation type="journal article" date="2019" name="Int. J. Syst. Evol. Microbiol.">
        <title>The Global Catalogue of Microorganisms (GCM) 10K type strain sequencing project: providing services to taxonomists for standard genome sequencing and annotation.</title>
        <authorList>
            <consortium name="The Broad Institute Genomics Platform"/>
            <consortium name="The Broad Institute Genome Sequencing Center for Infectious Disease"/>
            <person name="Wu L."/>
            <person name="Ma J."/>
        </authorList>
    </citation>
    <scope>NUCLEOTIDE SEQUENCE [LARGE SCALE GENOMIC DNA]</scope>
    <source>
        <strain evidence="8">JCM 17137</strain>
    </source>
</reference>
<proteinExistence type="predicted"/>
<keyword evidence="2" id="KW-0963">Cytoplasm</keyword>
<evidence type="ECO:0000256" key="4">
    <source>
        <dbReference type="ARBA" id="ARBA00023175"/>
    </source>
</evidence>
<comment type="caution">
    <text evidence="7">The sequence shown here is derived from an EMBL/GenBank/DDBJ whole genome shotgun (WGS) entry which is preliminary data.</text>
</comment>
<keyword evidence="5" id="KW-0175">Coiled coil</keyword>
<evidence type="ECO:0000256" key="3">
    <source>
        <dbReference type="ARBA" id="ARBA00023123"/>
    </source>
</evidence>
<feature type="coiled-coil region" evidence="5">
    <location>
        <begin position="730"/>
        <end position="757"/>
    </location>
</feature>
<accession>A0ABP7G5Y1</accession>
<feature type="coiled-coil region" evidence="5">
    <location>
        <begin position="429"/>
        <end position="463"/>
    </location>
</feature>
<gene>
    <name evidence="7" type="ORF">GCM10022402_39400</name>
</gene>
<name>A0ABP7G5Y1_9ACTN</name>
<evidence type="ECO:0000313" key="8">
    <source>
        <dbReference type="Proteomes" id="UP001500908"/>
    </source>
</evidence>
<evidence type="ECO:0000256" key="1">
    <source>
        <dbReference type="ARBA" id="ARBA00004496"/>
    </source>
</evidence>
<sequence length="1417" mass="155839">MTPPRDRFRPSRAGIVNIWDYADEEFVFADGRLVLRGHNGSGKTKALEVLFPFVLDGVMDARRLDPFSGENRTMKSNLLYRGQDAEYGYVWLEFARPTGETVTLIIGMRAHKNRDGVRPSFFVTDKRVGVDFGLLTSDSRPFTEKQLKGVLGSEASCQDATAYRAAVDARLFGLGRRRYAQLLDLLLALRRPLLAKDLDPVKVSETLSAGLSPVEEDLVGQAARDFENLAAVQQRFDDATVADTAVRAFLDDYTRYLRVRTKAKLKRIEAARETAARHLAELAEAITDRQRAETASQEACERRDRLANELAGLRSRLGGLKQDKAYLAHSDIERQRTQLAQTDEEVAQERRRLQQSQQHVATLEREAQQQAEKLQHLREKVTQHATVLTEAAQRSGIVHDGDGPADTGEDLPTTAQARSAARQVDVEHIRSHLAKVADAEKDRAKAEDNRNRAEQAVADREQDCHDADAALETARQEARARLERWRGHWAEGSQAVCDSADAAALAEALERLGETGVPTLVETFTERTEQRHTRAVQATERHRAHVAEVDRELERLERERGEIAAQRDEAPPADVRRPAERDNRPGAPLWRLVRFAEGTDAGEAAGIEGALYGAGLLTAWLHPDPALTRDALAAAEADGYVLAAPEEDRPGGRTLADVLIAEEQDAVPAATITAVLRSVAVHETPVESAPAPMVSTAAQFSYGVHVGSSPKSEPEYIGATNRENRRKARLAEYDRAIEDARRRRDHAAEELAAAEEHGAAFARARADLPPTSPVLKAGEQASREAALLAQARTHLAEQQQAYDTATAAVDTERRRLRQAGAERSMPTTPDDVAAVEQAVTEFATAAQYLYDARTQVATTEQDLTDRQNTIAQQQEQLRERAEALQVKQERSEAERAELKAQEEAMAAPVQEVLAEVAETERRIRVLHDEHAEQERAATEADQATVRAQTVIDTTSGPLAEAFGRLFEHAAEFGPYAHSDLRPLVAVGTTDPWPEAITWPEPEQAARCAVDALASSSKASEPAALVRAALPAGIAELLDSYDVALAEVASAGDTAVKDVDTRLSTALREFHDALASCSEDYRVDHEPAGVVLVHVNDETGRAPVAAFARRIADLVAEQGALLEKRERTVLEDGLLTELAQQVHDRVRTARDLVHGMDRDTRSRPMSSGTKVGIRWGRTDRLDERQARVATILERDSQALGTEGLAELRGLLREMIRNYRADHPRATYRQAVAHVVDYRTWYTFELVLAVPGEKDVKLTRARHTMMSGGEKSAAIHLPLFAAANALYSSAQPTCPRLIALDEAFAGIDDRYKPDLLGLTVQFDLDMFMTGHDLWVHYDSVPMAAHYDMHHDKTAHAVSAMLMLWDGEQTIDADAGFAGNEELAANLLGIAPTRHAPAATEGTLLDSRAQDGGESEEGAA</sequence>
<feature type="region of interest" description="Disordered" evidence="6">
    <location>
        <begin position="1396"/>
        <end position="1417"/>
    </location>
</feature>
<feature type="coiled-coil region" evidence="5">
    <location>
        <begin position="870"/>
        <end position="936"/>
    </location>
</feature>
<dbReference type="Proteomes" id="UP001500908">
    <property type="component" value="Unassembled WGS sequence"/>
</dbReference>
<dbReference type="Gene3D" id="3.40.50.300">
    <property type="entry name" value="P-loop containing nucleotide triphosphate hydrolases"/>
    <property type="match status" value="1"/>
</dbReference>
<comment type="subcellular location">
    <subcellularLocation>
        <location evidence="1">Cytoplasm</location>
    </subcellularLocation>
</comment>
<dbReference type="EMBL" id="BAABDD010000024">
    <property type="protein sequence ID" value="GAA3757194.1"/>
    <property type="molecule type" value="Genomic_DNA"/>
</dbReference>
<dbReference type="PANTHER" id="PTHR46349">
    <property type="entry name" value="CINGULIN-LIKE PROTEIN 1-RELATED"/>
    <property type="match status" value="1"/>
</dbReference>
<dbReference type="PANTHER" id="PTHR46349:SF6">
    <property type="entry name" value="MYOSIN-6-LIKE"/>
    <property type="match status" value="1"/>
</dbReference>
<keyword evidence="8" id="KW-1185">Reference proteome</keyword>
<evidence type="ECO:0000256" key="2">
    <source>
        <dbReference type="ARBA" id="ARBA00022490"/>
    </source>
</evidence>
<evidence type="ECO:0000256" key="5">
    <source>
        <dbReference type="SAM" id="Coils"/>
    </source>
</evidence>
<keyword evidence="3" id="KW-0518">Myosin</keyword>
<keyword evidence="4" id="KW-0505">Motor protein</keyword>
<evidence type="ECO:0000256" key="6">
    <source>
        <dbReference type="SAM" id="MobiDB-lite"/>
    </source>
</evidence>
<dbReference type="SUPFAM" id="SSF52540">
    <property type="entry name" value="P-loop containing nucleoside triphosphate hydrolases"/>
    <property type="match status" value="1"/>
</dbReference>
<feature type="region of interest" description="Disordered" evidence="6">
    <location>
        <begin position="558"/>
        <end position="583"/>
    </location>
</feature>
<dbReference type="InterPro" id="IPR027417">
    <property type="entry name" value="P-loop_NTPase"/>
</dbReference>
<evidence type="ECO:0000313" key="7">
    <source>
        <dbReference type="EMBL" id="GAA3757194.1"/>
    </source>
</evidence>
<feature type="coiled-coil region" evidence="5">
    <location>
        <begin position="265"/>
        <end position="384"/>
    </location>
</feature>
<dbReference type="Pfam" id="PF13558">
    <property type="entry name" value="SbcC_Walker_B"/>
    <property type="match status" value="1"/>
</dbReference>
<dbReference type="RefSeq" id="WP_344974516.1">
    <property type="nucleotide sequence ID" value="NZ_BAABDD010000024.1"/>
</dbReference>
<organism evidence="7 8">
    <name type="scientific">Salinactinospora qingdaonensis</name>
    <dbReference type="NCBI Taxonomy" id="702744"/>
    <lineage>
        <taxon>Bacteria</taxon>
        <taxon>Bacillati</taxon>
        <taxon>Actinomycetota</taxon>
        <taxon>Actinomycetes</taxon>
        <taxon>Streptosporangiales</taxon>
        <taxon>Nocardiopsidaceae</taxon>
        <taxon>Salinactinospora</taxon>
    </lineage>
</organism>